<accession>A0A9R1MWA4</accession>
<sequence length="107" mass="10970">MPRASGSAGRPAAAATSGKKNRNEECASQADQSDGAVIASPPKKLHSGKGSSNLVSKRKSTIRSKGAKLAAQLLMGNPETELGKDPASVDPLPAHQLQLEIAKKSNA</sequence>
<comment type="caution">
    <text evidence="2">The sequence shown here is derived from an EMBL/GenBank/DDBJ whole genome shotgun (WGS) entry which is preliminary data.</text>
</comment>
<dbReference type="Proteomes" id="UP000815260">
    <property type="component" value="Chromosome 6D"/>
</dbReference>
<feature type="compositionally biased region" description="Low complexity" evidence="1">
    <location>
        <begin position="1"/>
        <end position="15"/>
    </location>
</feature>
<feature type="region of interest" description="Disordered" evidence="1">
    <location>
        <begin position="1"/>
        <end position="67"/>
    </location>
</feature>
<protein>
    <submittedName>
        <fullName evidence="2">Uncharacterized protein</fullName>
    </submittedName>
</protein>
<dbReference type="EMBL" id="CM022228">
    <property type="protein sequence ID" value="KAF7091648.1"/>
    <property type="molecule type" value="Genomic_DNA"/>
</dbReference>
<feature type="compositionally biased region" description="Basic residues" evidence="1">
    <location>
        <begin position="56"/>
        <end position="66"/>
    </location>
</feature>
<reference evidence="2" key="2">
    <citation type="submission" date="2020-03" db="EMBL/GenBank/DDBJ databases">
        <title>The second near-complete assembly of the hexaploid bread wheat (Triticum aestivum) genome.</title>
        <authorList>
            <person name="Zimin A.V."/>
            <person name="Puiu D."/>
            <person name="Shumante A."/>
            <person name="Alonge M."/>
            <person name="Salzberg S.L."/>
        </authorList>
    </citation>
    <scope>NUCLEOTIDE SEQUENCE</scope>
    <source>
        <tissue evidence="2">Leaf</tissue>
    </source>
</reference>
<evidence type="ECO:0000313" key="2">
    <source>
        <dbReference type="EMBL" id="KAF7091648.1"/>
    </source>
</evidence>
<reference evidence="2" key="1">
    <citation type="journal article" date="2017" name="Gigascience">
        <title>The first near-complete assembly of the hexaploid bread wheat genome, Triticum aestivum.</title>
        <authorList>
            <person name="Zimin A.V."/>
            <person name="Puiu D."/>
            <person name="Hall R."/>
            <person name="Kingan S."/>
            <person name="Clavijo B.J."/>
            <person name="Salzberg S.L."/>
        </authorList>
    </citation>
    <scope>NUCLEOTIDE SEQUENCE</scope>
    <source>
        <tissue evidence="2">Leaf</tissue>
    </source>
</reference>
<organism evidence="2">
    <name type="scientific">Triticum aestivum</name>
    <name type="common">Wheat</name>
    <dbReference type="NCBI Taxonomy" id="4565"/>
    <lineage>
        <taxon>Eukaryota</taxon>
        <taxon>Viridiplantae</taxon>
        <taxon>Streptophyta</taxon>
        <taxon>Embryophyta</taxon>
        <taxon>Tracheophyta</taxon>
        <taxon>Spermatophyta</taxon>
        <taxon>Magnoliopsida</taxon>
        <taxon>Liliopsida</taxon>
        <taxon>Poales</taxon>
        <taxon>Poaceae</taxon>
        <taxon>BOP clade</taxon>
        <taxon>Pooideae</taxon>
        <taxon>Triticodae</taxon>
        <taxon>Triticeae</taxon>
        <taxon>Triticinae</taxon>
        <taxon>Triticum</taxon>
    </lineage>
</organism>
<dbReference type="AlphaFoldDB" id="A0A9R1MWA4"/>
<gene>
    <name evidence="2" type="ORF">CFC21_094201</name>
</gene>
<proteinExistence type="predicted"/>
<name>A0A9R1MWA4_WHEAT</name>
<evidence type="ECO:0000256" key="1">
    <source>
        <dbReference type="SAM" id="MobiDB-lite"/>
    </source>
</evidence>
<feature type="non-terminal residue" evidence="2">
    <location>
        <position position="107"/>
    </location>
</feature>